<keyword evidence="1" id="KW-0812">Transmembrane</keyword>
<reference evidence="2" key="1">
    <citation type="journal article" date="2020" name="Stud. Mycol.">
        <title>101 Dothideomycetes genomes: a test case for predicting lifestyles and emergence of pathogens.</title>
        <authorList>
            <person name="Haridas S."/>
            <person name="Albert R."/>
            <person name="Binder M."/>
            <person name="Bloem J."/>
            <person name="Labutti K."/>
            <person name="Salamov A."/>
            <person name="Andreopoulos B."/>
            <person name="Baker S."/>
            <person name="Barry K."/>
            <person name="Bills G."/>
            <person name="Bluhm B."/>
            <person name="Cannon C."/>
            <person name="Castanera R."/>
            <person name="Culley D."/>
            <person name="Daum C."/>
            <person name="Ezra D."/>
            <person name="Gonzalez J."/>
            <person name="Henrissat B."/>
            <person name="Kuo A."/>
            <person name="Liang C."/>
            <person name="Lipzen A."/>
            <person name="Lutzoni F."/>
            <person name="Magnuson J."/>
            <person name="Mondo S."/>
            <person name="Nolan M."/>
            <person name="Ohm R."/>
            <person name="Pangilinan J."/>
            <person name="Park H.-J."/>
            <person name="Ramirez L."/>
            <person name="Alfaro M."/>
            <person name="Sun H."/>
            <person name="Tritt A."/>
            <person name="Yoshinaga Y."/>
            <person name="Zwiers L.-H."/>
            <person name="Turgeon B."/>
            <person name="Goodwin S."/>
            <person name="Spatafora J."/>
            <person name="Crous P."/>
            <person name="Grigoriev I."/>
        </authorList>
    </citation>
    <scope>NUCLEOTIDE SEQUENCE</scope>
    <source>
        <strain evidence="2">CBS 279.74</strain>
    </source>
</reference>
<feature type="transmembrane region" description="Helical" evidence="1">
    <location>
        <begin position="20"/>
        <end position="38"/>
    </location>
</feature>
<evidence type="ECO:0000256" key="1">
    <source>
        <dbReference type="SAM" id="Phobius"/>
    </source>
</evidence>
<accession>A0A6G1KP50</accession>
<dbReference type="Proteomes" id="UP000799428">
    <property type="component" value="Unassembled WGS sequence"/>
</dbReference>
<organism evidence="2 3">
    <name type="scientific">Pleomassaria siparia CBS 279.74</name>
    <dbReference type="NCBI Taxonomy" id="1314801"/>
    <lineage>
        <taxon>Eukaryota</taxon>
        <taxon>Fungi</taxon>
        <taxon>Dikarya</taxon>
        <taxon>Ascomycota</taxon>
        <taxon>Pezizomycotina</taxon>
        <taxon>Dothideomycetes</taxon>
        <taxon>Pleosporomycetidae</taxon>
        <taxon>Pleosporales</taxon>
        <taxon>Pleomassariaceae</taxon>
        <taxon>Pleomassaria</taxon>
    </lineage>
</organism>
<keyword evidence="1" id="KW-1133">Transmembrane helix</keyword>
<evidence type="ECO:0000313" key="3">
    <source>
        <dbReference type="Proteomes" id="UP000799428"/>
    </source>
</evidence>
<evidence type="ECO:0000313" key="2">
    <source>
        <dbReference type="EMBL" id="KAF2714107.1"/>
    </source>
</evidence>
<protein>
    <submittedName>
        <fullName evidence="2">Uncharacterized protein</fullName>
    </submittedName>
</protein>
<sequence length="170" mass="19791">MGEDDNLGKDRYCKYKDMFRLHTSTSYLLILFCVIARVQRHDRAWTIATEPQLGKCICAKIERNQSYGGMMGGGIHTLLKFLILARLTLAPVMQAIRIPAPMSIKQYMNTDHGAPEDFQKLPCRFCSTEFDRLWYSLVQSGKRKQIHLLLFLKHCNETHSRFYQGTDWQL</sequence>
<proteinExistence type="predicted"/>
<keyword evidence="3" id="KW-1185">Reference proteome</keyword>
<name>A0A6G1KP50_9PLEO</name>
<dbReference type="AlphaFoldDB" id="A0A6G1KP50"/>
<keyword evidence="1" id="KW-0472">Membrane</keyword>
<dbReference type="EMBL" id="MU005765">
    <property type="protein sequence ID" value="KAF2714107.1"/>
    <property type="molecule type" value="Genomic_DNA"/>
</dbReference>
<gene>
    <name evidence="2" type="ORF">K504DRAFT_450698</name>
</gene>